<dbReference type="InterPro" id="IPR003399">
    <property type="entry name" value="Mce/MlaD"/>
</dbReference>
<comment type="caution">
    <text evidence="2">The sequence shown here is derived from an EMBL/GenBank/DDBJ whole genome shotgun (WGS) entry which is preliminary data.</text>
</comment>
<dbReference type="RefSeq" id="WP_200463356.1">
    <property type="nucleotide sequence ID" value="NZ_JAENRR010000003.1"/>
</dbReference>
<dbReference type="Pfam" id="PF02470">
    <property type="entry name" value="MlaD"/>
    <property type="match status" value="1"/>
</dbReference>
<dbReference type="PANTHER" id="PTHR36698">
    <property type="entry name" value="BLL5892 PROTEIN"/>
    <property type="match status" value="1"/>
</dbReference>
<evidence type="ECO:0000259" key="1">
    <source>
        <dbReference type="Pfam" id="PF02470"/>
    </source>
</evidence>
<feature type="domain" description="Mce/MlaD" evidence="1">
    <location>
        <begin position="48"/>
        <end position="117"/>
    </location>
</feature>
<dbReference type="PANTHER" id="PTHR36698:SF2">
    <property type="entry name" value="MCE_MLAD DOMAIN-CONTAINING PROTEIN"/>
    <property type="match status" value="1"/>
</dbReference>
<evidence type="ECO:0000313" key="2">
    <source>
        <dbReference type="EMBL" id="MBK3516123.1"/>
    </source>
</evidence>
<gene>
    <name evidence="2" type="ORF">JIV24_02140</name>
</gene>
<dbReference type="Proteomes" id="UP000605676">
    <property type="component" value="Unassembled WGS sequence"/>
</dbReference>
<accession>A0ABS1HER6</accession>
<keyword evidence="3" id="KW-1185">Reference proteome</keyword>
<organism evidence="2 3">
    <name type="scientific">Carboxylicivirga marina</name>
    <dbReference type="NCBI Taxonomy" id="2800988"/>
    <lineage>
        <taxon>Bacteria</taxon>
        <taxon>Pseudomonadati</taxon>
        <taxon>Bacteroidota</taxon>
        <taxon>Bacteroidia</taxon>
        <taxon>Marinilabiliales</taxon>
        <taxon>Marinilabiliaceae</taxon>
        <taxon>Carboxylicivirga</taxon>
    </lineage>
</organism>
<proteinExistence type="predicted"/>
<dbReference type="EMBL" id="JAENRR010000003">
    <property type="protein sequence ID" value="MBK3516123.1"/>
    <property type="molecule type" value="Genomic_DNA"/>
</dbReference>
<protein>
    <submittedName>
        <fullName evidence="2">MCE family protein</fullName>
    </submittedName>
</protein>
<sequence length="327" mass="35992">MKNRAQKIRLGLFLLVSLAALISSLIFFTAREYFKKEDTYYVSYEDLSVSGLDAGSPVKYMGILVGSIKDIRIDPDNVNIVIVELALKPETPVKEDASANITSMGITGLKAIEISGGTNKSKALKPGSFIKAGSSFSDQISGKAEVIAKKVEKVLNNLLLFTEPNNLNKITIMADNASMALINMDSLIVENRLDIRNAIIPLKDISYRLDETSRLLLSTIEAVHSKAKSDTIDQIFSNIRDVSMKLNETDFKTLVADITAIANQIDLLLSKVDNDLDRGSQDFSESLQLLRLTLENLNQAAIKINNDPSILIRGTNQKNTPDNKLTE</sequence>
<name>A0ABS1HER6_9BACT</name>
<evidence type="ECO:0000313" key="3">
    <source>
        <dbReference type="Proteomes" id="UP000605676"/>
    </source>
</evidence>
<reference evidence="2 3" key="1">
    <citation type="submission" date="2021-01" db="EMBL/GenBank/DDBJ databases">
        <title>Carboxyliciviraga sp.nov., isolated from coastal sediments.</title>
        <authorList>
            <person name="Lu D."/>
            <person name="Zhang T."/>
        </authorList>
    </citation>
    <scope>NUCLEOTIDE SEQUENCE [LARGE SCALE GENOMIC DNA]</scope>
    <source>
        <strain evidence="2 3">N1Y132</strain>
    </source>
</reference>